<feature type="region of interest" description="Disordered" evidence="3">
    <location>
        <begin position="534"/>
        <end position="578"/>
    </location>
</feature>
<dbReference type="InterPro" id="IPR036116">
    <property type="entry name" value="FN3_sf"/>
</dbReference>
<dbReference type="SMART" id="SM00449">
    <property type="entry name" value="SPRY"/>
    <property type="match status" value="1"/>
</dbReference>
<sequence length="578" mass="64739">MEQVSSLIVQVKFPRPASLRPLQCLKVTSHATGIIRCIFFLKFSLHTTQRKMLESERQIAEQLDVLISTLERKKADLTERLRAAREEKVQLMREQITQVTQMLTKSTGLIQFCIEMLKEGDPTAFLVVSQSLVTRTHETENVFIQELEQASAVSDHAESVLQYSVCSTPNTTTTSEQQQPQQQQPQQQQQQQQRRNSPRKTGRSDTKGVQRLNDLTLEQNSIEAIRRAINELRLSEEQSKKTMDEDNPSVVDLQPNEVPTAPRFTVEACIAERNVITLVWQPTSSTLVTKYTLELDDGANGNFRKVYRGPETICTVEGLHFRSVYRARVKAHNPAGESLYSERLCLQTSDLTWFHMDPSTACPDLLLTNGNRTITSQINEDRVILGSTGLSRGVHYWEFTVDRCDPGGQPAFGIARVDCNKEIMLGIRISVIGFTFSLTNDKITILGLDMRSWSVYFDHKRSWFLHNGEHFERTDGGVRPGSVVGVRLDFNRGSLSYYLNDEPHGPIAFTNLPAGVYYPAISLSRAVQLTLHSGLEAPSESEESDEDSSGGGTGTETTSMATTVLAVPSSKSHSHQST</sequence>
<gene>
    <name evidence="6" type="ORF">FBUS_05035</name>
</gene>
<dbReference type="EMBL" id="LUCM01009326">
    <property type="protein sequence ID" value="KAA0187146.1"/>
    <property type="molecule type" value="Genomic_DNA"/>
</dbReference>
<feature type="compositionally biased region" description="Acidic residues" evidence="3">
    <location>
        <begin position="539"/>
        <end position="548"/>
    </location>
</feature>
<evidence type="ECO:0000259" key="4">
    <source>
        <dbReference type="PROSITE" id="PS50188"/>
    </source>
</evidence>
<dbReference type="GO" id="GO:0007411">
    <property type="term" value="P:axon guidance"/>
    <property type="evidence" value="ECO:0007669"/>
    <property type="project" value="TreeGrafter"/>
</dbReference>
<protein>
    <submittedName>
        <fullName evidence="6">E3 ubiquitin-protein ligase</fullName>
    </submittedName>
</protein>
<dbReference type="InterPro" id="IPR043136">
    <property type="entry name" value="B30.2/SPRY_sf"/>
</dbReference>
<evidence type="ECO:0000256" key="1">
    <source>
        <dbReference type="ARBA" id="ARBA00023054"/>
    </source>
</evidence>
<dbReference type="InterPro" id="IPR001870">
    <property type="entry name" value="B30.2/SPRY"/>
</dbReference>
<dbReference type="SMART" id="SM00502">
    <property type="entry name" value="BBC"/>
    <property type="match status" value="1"/>
</dbReference>
<dbReference type="SMART" id="SM00060">
    <property type="entry name" value="FN3"/>
    <property type="match status" value="1"/>
</dbReference>
<dbReference type="InterPro" id="IPR003649">
    <property type="entry name" value="Bbox_C"/>
</dbReference>
<dbReference type="GO" id="GO:0043005">
    <property type="term" value="C:neuron projection"/>
    <property type="evidence" value="ECO:0007669"/>
    <property type="project" value="TreeGrafter"/>
</dbReference>
<evidence type="ECO:0000259" key="5">
    <source>
        <dbReference type="PROSITE" id="PS50853"/>
    </source>
</evidence>
<dbReference type="Proteomes" id="UP000728185">
    <property type="component" value="Unassembled WGS sequence"/>
</dbReference>
<dbReference type="FunFam" id="2.60.40.10:FF:000178">
    <property type="entry name" value="E3 ubiquitin-protein ligase TRIM9 isoform X1"/>
    <property type="match status" value="1"/>
</dbReference>
<dbReference type="CDD" id="cd12889">
    <property type="entry name" value="SPRY_PRY_TRIM67_9"/>
    <property type="match status" value="1"/>
</dbReference>
<feature type="domain" description="B30.2/SPRY" evidence="4">
    <location>
        <begin position="333"/>
        <end position="540"/>
    </location>
</feature>
<proteinExistence type="predicted"/>
<evidence type="ECO:0000313" key="7">
    <source>
        <dbReference type="Proteomes" id="UP000728185"/>
    </source>
</evidence>
<dbReference type="OrthoDB" id="295536at2759"/>
<reference evidence="6" key="1">
    <citation type="submission" date="2019-05" db="EMBL/GenBank/DDBJ databases">
        <title>Annotation for the trematode Fasciolopsis buski.</title>
        <authorList>
            <person name="Choi Y.-J."/>
        </authorList>
    </citation>
    <scope>NUCLEOTIDE SEQUENCE</scope>
    <source>
        <strain evidence="6">HT</strain>
        <tissue evidence="6">Whole worm</tissue>
    </source>
</reference>
<name>A0A8E0RPR9_9TREM</name>
<dbReference type="PROSITE" id="PS50853">
    <property type="entry name" value="FN3"/>
    <property type="match status" value="1"/>
</dbReference>
<keyword evidence="1 2" id="KW-0175">Coiled coil</keyword>
<feature type="compositionally biased region" description="Low complexity" evidence="3">
    <location>
        <begin position="177"/>
        <end position="193"/>
    </location>
</feature>
<dbReference type="PANTHER" id="PTHR24099">
    <property type="entry name" value="E3 UBIQUITIN-PROTEIN LIGASE TRIM36-RELATED"/>
    <property type="match status" value="1"/>
</dbReference>
<keyword evidence="7" id="KW-1185">Reference proteome</keyword>
<dbReference type="CDD" id="cd00063">
    <property type="entry name" value="FN3"/>
    <property type="match status" value="1"/>
</dbReference>
<dbReference type="SUPFAM" id="SSF49265">
    <property type="entry name" value="Fibronectin type III"/>
    <property type="match status" value="1"/>
</dbReference>
<dbReference type="Gene3D" id="2.60.120.920">
    <property type="match status" value="1"/>
</dbReference>
<dbReference type="PANTHER" id="PTHR24099:SF15">
    <property type="entry name" value="E3 UBIQUITIN-PROTEIN LIGASE TRIM9"/>
    <property type="match status" value="1"/>
</dbReference>
<organism evidence="6 7">
    <name type="scientific">Fasciolopsis buskii</name>
    <dbReference type="NCBI Taxonomy" id="27845"/>
    <lineage>
        <taxon>Eukaryota</taxon>
        <taxon>Metazoa</taxon>
        <taxon>Spiralia</taxon>
        <taxon>Lophotrochozoa</taxon>
        <taxon>Platyhelminthes</taxon>
        <taxon>Trematoda</taxon>
        <taxon>Digenea</taxon>
        <taxon>Plagiorchiida</taxon>
        <taxon>Echinostomata</taxon>
        <taxon>Echinostomatoidea</taxon>
        <taxon>Fasciolidae</taxon>
        <taxon>Fasciolopsis</taxon>
    </lineage>
</organism>
<dbReference type="PROSITE" id="PS50188">
    <property type="entry name" value="B302_SPRY"/>
    <property type="match status" value="1"/>
</dbReference>
<dbReference type="Pfam" id="PF00622">
    <property type="entry name" value="SPRY"/>
    <property type="match status" value="1"/>
</dbReference>
<evidence type="ECO:0000313" key="6">
    <source>
        <dbReference type="EMBL" id="KAA0187146.1"/>
    </source>
</evidence>
<dbReference type="Gene3D" id="1.20.5.170">
    <property type="match status" value="1"/>
</dbReference>
<feature type="region of interest" description="Disordered" evidence="3">
    <location>
        <begin position="237"/>
        <end position="256"/>
    </location>
</feature>
<evidence type="ECO:0000256" key="3">
    <source>
        <dbReference type="SAM" id="MobiDB-lite"/>
    </source>
</evidence>
<accession>A0A8E0RPR9</accession>
<comment type="caution">
    <text evidence="6">The sequence shown here is derived from an EMBL/GenBank/DDBJ whole genome shotgun (WGS) entry which is preliminary data.</text>
</comment>
<feature type="compositionally biased region" description="Polar residues" evidence="3">
    <location>
        <begin position="569"/>
        <end position="578"/>
    </location>
</feature>
<dbReference type="InterPro" id="IPR003961">
    <property type="entry name" value="FN3_dom"/>
</dbReference>
<dbReference type="InterPro" id="IPR013320">
    <property type="entry name" value="ConA-like_dom_sf"/>
</dbReference>
<feature type="region of interest" description="Disordered" evidence="3">
    <location>
        <begin position="168"/>
        <end position="215"/>
    </location>
</feature>
<dbReference type="SUPFAM" id="SSF49899">
    <property type="entry name" value="Concanavalin A-like lectins/glucanases"/>
    <property type="match status" value="1"/>
</dbReference>
<dbReference type="InterPro" id="IPR003877">
    <property type="entry name" value="SPRY_dom"/>
</dbReference>
<dbReference type="AlphaFoldDB" id="A0A8E0RPR9"/>
<feature type="coiled-coil region" evidence="2">
    <location>
        <begin position="53"/>
        <end position="94"/>
    </location>
</feature>
<dbReference type="Gene3D" id="2.60.40.10">
    <property type="entry name" value="Immunoglobulins"/>
    <property type="match status" value="1"/>
</dbReference>
<evidence type="ECO:0000256" key="2">
    <source>
        <dbReference type="SAM" id="Coils"/>
    </source>
</evidence>
<dbReference type="InterPro" id="IPR013783">
    <property type="entry name" value="Ig-like_fold"/>
</dbReference>
<dbReference type="InterPro" id="IPR050617">
    <property type="entry name" value="E3_ligase_FN3/SPRY"/>
</dbReference>
<feature type="domain" description="Fibronectin type-III" evidence="5">
    <location>
        <begin position="258"/>
        <end position="351"/>
    </location>
</feature>